<keyword evidence="2" id="KW-0349">Heme</keyword>
<dbReference type="PRINTS" id="PR00359">
    <property type="entry name" value="BP450"/>
</dbReference>
<comment type="caution">
    <text evidence="4">The sequence shown here is derived from an EMBL/GenBank/DDBJ whole genome shotgun (WGS) entry which is preliminary data.</text>
</comment>
<keyword evidence="2 4" id="KW-0560">Oxidoreductase</keyword>
<dbReference type="SUPFAM" id="SSF48264">
    <property type="entry name" value="Cytochrome P450"/>
    <property type="match status" value="1"/>
</dbReference>
<protein>
    <submittedName>
        <fullName evidence="4">Cytochrome P450</fullName>
        <ecNumber evidence="4">1.14.-.-</ecNumber>
    </submittedName>
</protein>
<dbReference type="Gene3D" id="1.10.630.10">
    <property type="entry name" value="Cytochrome P450"/>
    <property type="match status" value="1"/>
</dbReference>
<evidence type="ECO:0000256" key="2">
    <source>
        <dbReference type="RuleBase" id="RU000461"/>
    </source>
</evidence>
<gene>
    <name evidence="4" type="ORF">ACH4F9_37040</name>
</gene>
<sequence>MPQPPELPPHLRREGLDPTPELTRMSHSTPVARDPGVFDWVVTGREEVRAVLSDTDRFSTVPPVRQKAISQPKEAGNLLHYDPPEHGRLRKLLTPAFTTRRIRAMAPAVEAVVAERLEVLAENGPPADLMRHYAWPVPGLVSCTLLGIPRDDLAHLGRMLDVRAPSRMDAHSGSRARRRIAAQKAYISYLGGIVARQRRDPGEGLLGTILREHGAELTDAELVGVANSFLAGALESSTQMLGLGVLTLMQHPDQLALLRARPELLDQAVEELLRHVTVVSTASPRTALEDVTLGGQQIKAGETVSCSLLAVNRTTLPGGPEDCLDLTRADGSSHLAFGHGVHHCIGAALARVQLRASVAGLLARFPGLRLAVPEAELRFRPFAAQYGVEELPVAW</sequence>
<dbReference type="InterPro" id="IPR017972">
    <property type="entry name" value="Cyt_P450_CS"/>
</dbReference>
<organism evidence="4 5">
    <name type="scientific">Streptomyces longisporoflavus</name>
    <dbReference type="NCBI Taxonomy" id="28044"/>
    <lineage>
        <taxon>Bacteria</taxon>
        <taxon>Bacillati</taxon>
        <taxon>Actinomycetota</taxon>
        <taxon>Actinomycetes</taxon>
        <taxon>Kitasatosporales</taxon>
        <taxon>Streptomycetaceae</taxon>
        <taxon>Streptomyces</taxon>
    </lineage>
</organism>
<dbReference type="RefSeq" id="WP_397717166.1">
    <property type="nucleotide sequence ID" value="NZ_JBIRGN010000008.1"/>
</dbReference>
<dbReference type="EMBL" id="JBIRGQ010000008">
    <property type="protein sequence ID" value="MFH8550613.1"/>
    <property type="molecule type" value="Genomic_DNA"/>
</dbReference>
<dbReference type="Proteomes" id="UP001610818">
    <property type="component" value="Unassembled WGS sequence"/>
</dbReference>
<evidence type="ECO:0000313" key="4">
    <source>
        <dbReference type="EMBL" id="MFH8550613.1"/>
    </source>
</evidence>
<dbReference type="PANTHER" id="PTHR46696">
    <property type="entry name" value="P450, PUTATIVE (EUROFUNG)-RELATED"/>
    <property type="match status" value="1"/>
</dbReference>
<dbReference type="InterPro" id="IPR036396">
    <property type="entry name" value="Cyt_P450_sf"/>
</dbReference>
<dbReference type="Pfam" id="PF00067">
    <property type="entry name" value="p450"/>
    <property type="match status" value="1"/>
</dbReference>
<reference evidence="4 5" key="1">
    <citation type="submission" date="2024-10" db="EMBL/GenBank/DDBJ databases">
        <title>The Natural Products Discovery Center: Release of the First 8490 Sequenced Strains for Exploring Actinobacteria Biosynthetic Diversity.</title>
        <authorList>
            <person name="Kalkreuter E."/>
            <person name="Kautsar S.A."/>
            <person name="Yang D."/>
            <person name="Bader C.D."/>
            <person name="Teijaro C.N."/>
            <person name="Fluegel L."/>
            <person name="Davis C.M."/>
            <person name="Simpson J.R."/>
            <person name="Lauterbach L."/>
            <person name="Steele A.D."/>
            <person name="Gui C."/>
            <person name="Meng S."/>
            <person name="Li G."/>
            <person name="Viehrig K."/>
            <person name="Ye F."/>
            <person name="Su P."/>
            <person name="Kiefer A.F."/>
            <person name="Nichols A."/>
            <person name="Cepeda A.J."/>
            <person name="Yan W."/>
            <person name="Fan B."/>
            <person name="Jiang Y."/>
            <person name="Adhikari A."/>
            <person name="Zheng C.-J."/>
            <person name="Schuster L."/>
            <person name="Cowan T.M."/>
            <person name="Smanski M.J."/>
            <person name="Chevrette M.G."/>
            <person name="De Carvalho L.P.S."/>
            <person name="Shen B."/>
        </authorList>
    </citation>
    <scope>NUCLEOTIDE SEQUENCE [LARGE SCALE GENOMIC DNA]</scope>
    <source>
        <strain evidence="4 5">NPDC017990</strain>
    </source>
</reference>
<dbReference type="GO" id="GO:0016491">
    <property type="term" value="F:oxidoreductase activity"/>
    <property type="evidence" value="ECO:0007669"/>
    <property type="project" value="UniProtKB-KW"/>
</dbReference>
<dbReference type="InterPro" id="IPR001128">
    <property type="entry name" value="Cyt_P450"/>
</dbReference>
<dbReference type="EC" id="1.14.-.-" evidence="4"/>
<evidence type="ECO:0000256" key="3">
    <source>
        <dbReference type="SAM" id="MobiDB-lite"/>
    </source>
</evidence>
<proteinExistence type="inferred from homology"/>
<keyword evidence="5" id="KW-1185">Reference proteome</keyword>
<dbReference type="PANTHER" id="PTHR46696:SF6">
    <property type="entry name" value="P450, PUTATIVE (EUROFUNG)-RELATED"/>
    <property type="match status" value="1"/>
</dbReference>
<feature type="region of interest" description="Disordered" evidence="3">
    <location>
        <begin position="1"/>
        <end position="30"/>
    </location>
</feature>
<name>A0ABW7R008_9ACTN</name>
<keyword evidence="2" id="KW-0503">Monooxygenase</keyword>
<keyword evidence="2" id="KW-0408">Iron</keyword>
<dbReference type="PROSITE" id="PS00086">
    <property type="entry name" value="CYTOCHROME_P450"/>
    <property type="match status" value="1"/>
</dbReference>
<keyword evidence="2" id="KW-0479">Metal-binding</keyword>
<dbReference type="CDD" id="cd11030">
    <property type="entry name" value="CYP105-like"/>
    <property type="match status" value="1"/>
</dbReference>
<comment type="similarity">
    <text evidence="1 2">Belongs to the cytochrome P450 family.</text>
</comment>
<accession>A0ABW7R008</accession>
<evidence type="ECO:0000313" key="5">
    <source>
        <dbReference type="Proteomes" id="UP001610818"/>
    </source>
</evidence>
<dbReference type="InterPro" id="IPR002397">
    <property type="entry name" value="Cyt_P450_B"/>
</dbReference>
<evidence type="ECO:0000256" key="1">
    <source>
        <dbReference type="ARBA" id="ARBA00010617"/>
    </source>
</evidence>